<dbReference type="AlphaFoldDB" id="A0A1U9QXW6"/>
<protein>
    <submittedName>
        <fullName evidence="1">Uncharacterized protein</fullName>
    </submittedName>
</protein>
<accession>A0A1U9QXW6</accession>
<dbReference type="EMBL" id="CP018047">
    <property type="protein sequence ID" value="AQU69050.1"/>
    <property type="molecule type" value="Genomic_DNA"/>
</dbReference>
<sequence>MTVRVMLCQVSSLPVSRAAIVVMEAEPIMIRVCRLLWIRRYLRLSAWDCSIAVVTSSRAGRLSPLDSV</sequence>
<keyword evidence="2" id="KW-1185">Reference proteome</keyword>
<dbReference type="Proteomes" id="UP000189677">
    <property type="component" value="Chromosome"/>
</dbReference>
<name>A0A1U9QXW6_STRNV</name>
<dbReference type="KEGG" id="snw:BBN63_25580"/>
<evidence type="ECO:0000313" key="2">
    <source>
        <dbReference type="Proteomes" id="UP000189677"/>
    </source>
</evidence>
<gene>
    <name evidence="1" type="ORF">BBN63_25580</name>
</gene>
<organism evidence="1 2">
    <name type="scientific">Streptomyces niveus</name>
    <name type="common">Streptomyces spheroides</name>
    <dbReference type="NCBI Taxonomy" id="193462"/>
    <lineage>
        <taxon>Bacteria</taxon>
        <taxon>Bacillati</taxon>
        <taxon>Actinomycetota</taxon>
        <taxon>Actinomycetes</taxon>
        <taxon>Kitasatosporales</taxon>
        <taxon>Streptomycetaceae</taxon>
        <taxon>Streptomyces</taxon>
    </lineage>
</organism>
<proteinExistence type="predicted"/>
<reference evidence="1 2" key="1">
    <citation type="submission" date="2016-11" db="EMBL/GenBank/DDBJ databases">
        <title>Complete genome sequence of Streptomyces niveus SCSIO 3406.</title>
        <authorList>
            <person name="Zhu Q."/>
            <person name="Cheng W."/>
            <person name="Song Y."/>
            <person name="Li Q."/>
            <person name="Ju J."/>
        </authorList>
    </citation>
    <scope>NUCLEOTIDE SEQUENCE [LARGE SCALE GENOMIC DNA]</scope>
    <source>
        <strain evidence="1 2">SCSIO 3406</strain>
    </source>
</reference>
<evidence type="ECO:0000313" key="1">
    <source>
        <dbReference type="EMBL" id="AQU69050.1"/>
    </source>
</evidence>